<protein>
    <submittedName>
        <fullName evidence="1">Uncharacterized protein</fullName>
    </submittedName>
</protein>
<accession>A0A3Q3W9N4</accession>
<evidence type="ECO:0000313" key="1">
    <source>
        <dbReference type="Ensembl" id="ENSMMOP00000008647.1"/>
    </source>
</evidence>
<reference evidence="1" key="1">
    <citation type="submission" date="2025-08" db="UniProtKB">
        <authorList>
            <consortium name="Ensembl"/>
        </authorList>
    </citation>
    <scope>IDENTIFICATION</scope>
</reference>
<sequence>EHFRLFAPQDLFVGNENGLEQIQPGCKVLAVGAKQDRKHNRSFPSTACKYEFMLAPPHTNSPQTSIWRNPTWDARHRVGACPLFTHPPTQTSACLGSRCLDTVNIFCQTVLSIAYITYETQRRQMGLQSVSAGCDREFVRH</sequence>
<dbReference type="AlphaFoldDB" id="A0A3Q3W9N4"/>
<reference evidence="1" key="2">
    <citation type="submission" date="2025-09" db="UniProtKB">
        <authorList>
            <consortium name="Ensembl"/>
        </authorList>
    </citation>
    <scope>IDENTIFICATION</scope>
</reference>
<keyword evidence="2" id="KW-1185">Reference proteome</keyword>
<evidence type="ECO:0000313" key="2">
    <source>
        <dbReference type="Proteomes" id="UP000261620"/>
    </source>
</evidence>
<name>A0A3Q3W9N4_MOLML</name>
<organism evidence="1 2">
    <name type="scientific">Mola mola</name>
    <name type="common">Ocean sunfish</name>
    <name type="synonym">Tetraodon mola</name>
    <dbReference type="NCBI Taxonomy" id="94237"/>
    <lineage>
        <taxon>Eukaryota</taxon>
        <taxon>Metazoa</taxon>
        <taxon>Chordata</taxon>
        <taxon>Craniata</taxon>
        <taxon>Vertebrata</taxon>
        <taxon>Euteleostomi</taxon>
        <taxon>Actinopterygii</taxon>
        <taxon>Neopterygii</taxon>
        <taxon>Teleostei</taxon>
        <taxon>Neoteleostei</taxon>
        <taxon>Acanthomorphata</taxon>
        <taxon>Eupercaria</taxon>
        <taxon>Tetraodontiformes</taxon>
        <taxon>Molidae</taxon>
        <taxon>Mola</taxon>
    </lineage>
</organism>
<dbReference type="Proteomes" id="UP000261620">
    <property type="component" value="Unplaced"/>
</dbReference>
<dbReference type="Ensembl" id="ENSMMOT00000008801.1">
    <property type="protein sequence ID" value="ENSMMOP00000008647.1"/>
    <property type="gene ID" value="ENSMMOG00000006686.1"/>
</dbReference>
<proteinExistence type="predicted"/>